<dbReference type="PROSITE" id="PS01124">
    <property type="entry name" value="HTH_ARAC_FAMILY_2"/>
    <property type="match status" value="1"/>
</dbReference>
<dbReference type="InterPro" id="IPR018060">
    <property type="entry name" value="HTH_AraC"/>
</dbReference>
<proteinExistence type="predicted"/>
<feature type="domain" description="HTH araC/xylS-type" evidence="4">
    <location>
        <begin position="221"/>
        <end position="319"/>
    </location>
</feature>
<dbReference type="GO" id="GO:0043565">
    <property type="term" value="F:sequence-specific DNA binding"/>
    <property type="evidence" value="ECO:0007669"/>
    <property type="project" value="InterPro"/>
</dbReference>
<dbReference type="PRINTS" id="PR00032">
    <property type="entry name" value="HTHARAC"/>
</dbReference>
<gene>
    <name evidence="5" type="ORF">EI981_22630</name>
</gene>
<evidence type="ECO:0000256" key="3">
    <source>
        <dbReference type="ARBA" id="ARBA00023163"/>
    </source>
</evidence>
<evidence type="ECO:0000256" key="1">
    <source>
        <dbReference type="ARBA" id="ARBA00023015"/>
    </source>
</evidence>
<dbReference type="InterPro" id="IPR053142">
    <property type="entry name" value="PchR_regulatory_protein"/>
</dbReference>
<dbReference type="InterPro" id="IPR009057">
    <property type="entry name" value="Homeodomain-like_sf"/>
</dbReference>
<accession>A0A3Q9IBM1</accession>
<keyword evidence="6" id="KW-1185">Reference proteome</keyword>
<sequence>MGNILDKLFLPYLSGIGLMPVEKEHNFKRSGYCYCLAPTEGRGYYWIYPIDRWHAIAVCDLVFYRDISFLCEHPASLSLGYYESPLAHLICSRKASRTENLIACMGNESIHRETFQKNMPIRGVSINLLPEFYQEILPTKYSEDFQALPTICTRLDGTGTIPEVEQILKQIRASKPTDHFARMYYEGKVLEIISLVMQWGTNELMVHAAHEIPGKDLEALARVKTHVERYYAEQIPLAHLTRLACMSSSKLTSYFKRAYGLTITEYVQIIRTDRAKRMLLDSAKGVGEIACDVGYQRHASFSEVFKRITGLTPNEFRRRSKL</sequence>
<evidence type="ECO:0000313" key="5">
    <source>
        <dbReference type="EMBL" id="AZS16979.1"/>
    </source>
</evidence>
<keyword evidence="1" id="KW-0805">Transcription regulation</keyword>
<dbReference type="Proteomes" id="UP000270678">
    <property type="component" value="Chromosome"/>
</dbReference>
<dbReference type="SUPFAM" id="SSF46689">
    <property type="entry name" value="Homeodomain-like"/>
    <property type="match status" value="2"/>
</dbReference>
<dbReference type="Gene3D" id="1.10.10.60">
    <property type="entry name" value="Homeodomain-like"/>
    <property type="match status" value="2"/>
</dbReference>
<dbReference type="PANTHER" id="PTHR47893">
    <property type="entry name" value="REGULATORY PROTEIN PCHR"/>
    <property type="match status" value="1"/>
</dbReference>
<evidence type="ECO:0000259" key="4">
    <source>
        <dbReference type="PROSITE" id="PS01124"/>
    </source>
</evidence>
<reference evidence="6" key="1">
    <citation type="submission" date="2018-12" db="EMBL/GenBank/DDBJ databases">
        <title>Complete genome sequence of Paenibacillus sp. MBLB1234.</title>
        <authorList>
            <person name="Nam Y.-D."/>
            <person name="Kang J."/>
            <person name="Chung W.-H."/>
            <person name="Park Y.S."/>
        </authorList>
    </citation>
    <scope>NUCLEOTIDE SEQUENCE [LARGE SCALE GENOMIC DNA]</scope>
    <source>
        <strain evidence="6">MBLB1234</strain>
    </source>
</reference>
<dbReference type="OrthoDB" id="8737373at2"/>
<name>A0A3Q9IBM1_9BACL</name>
<organism evidence="5 6">
    <name type="scientific">Paenibacillus lutimineralis</name>
    <dbReference type="NCBI Taxonomy" id="2707005"/>
    <lineage>
        <taxon>Bacteria</taxon>
        <taxon>Bacillati</taxon>
        <taxon>Bacillota</taxon>
        <taxon>Bacilli</taxon>
        <taxon>Bacillales</taxon>
        <taxon>Paenibacillaceae</taxon>
        <taxon>Paenibacillus</taxon>
    </lineage>
</organism>
<protein>
    <submittedName>
        <fullName evidence="5">AraC family transcriptional regulator</fullName>
    </submittedName>
</protein>
<dbReference type="Pfam" id="PF12833">
    <property type="entry name" value="HTH_18"/>
    <property type="match status" value="1"/>
</dbReference>
<keyword evidence="2" id="KW-0238">DNA-binding</keyword>
<dbReference type="KEGG" id="plut:EI981_22630"/>
<dbReference type="AlphaFoldDB" id="A0A3Q9IBM1"/>
<dbReference type="GO" id="GO:0003700">
    <property type="term" value="F:DNA-binding transcription factor activity"/>
    <property type="evidence" value="ECO:0007669"/>
    <property type="project" value="InterPro"/>
</dbReference>
<dbReference type="PANTHER" id="PTHR47893:SF1">
    <property type="entry name" value="REGULATORY PROTEIN PCHR"/>
    <property type="match status" value="1"/>
</dbReference>
<dbReference type="SMART" id="SM00342">
    <property type="entry name" value="HTH_ARAC"/>
    <property type="match status" value="1"/>
</dbReference>
<dbReference type="EMBL" id="CP034346">
    <property type="protein sequence ID" value="AZS16979.1"/>
    <property type="molecule type" value="Genomic_DNA"/>
</dbReference>
<evidence type="ECO:0000256" key="2">
    <source>
        <dbReference type="ARBA" id="ARBA00023125"/>
    </source>
</evidence>
<evidence type="ECO:0000313" key="6">
    <source>
        <dbReference type="Proteomes" id="UP000270678"/>
    </source>
</evidence>
<dbReference type="InterPro" id="IPR020449">
    <property type="entry name" value="Tscrpt_reg_AraC-type_HTH"/>
</dbReference>
<dbReference type="RefSeq" id="WP_127002114.1">
    <property type="nucleotide sequence ID" value="NZ_CP034346.1"/>
</dbReference>
<keyword evidence="3" id="KW-0804">Transcription</keyword>